<reference evidence="1 2" key="1">
    <citation type="submission" date="2018-05" db="EMBL/GenBank/DDBJ databases">
        <title>Draft Genome Sequences for a Diverse set of 7 Haemophilus Species.</title>
        <authorList>
            <person name="Nichols M."/>
            <person name="Topaz N."/>
            <person name="Wang X."/>
            <person name="Wang X."/>
            <person name="Boxrud D."/>
        </authorList>
    </citation>
    <scope>NUCLEOTIDE SEQUENCE [LARGE SCALE GENOMIC DNA]</scope>
    <source>
        <strain evidence="1 2">C2010039593</strain>
    </source>
</reference>
<protein>
    <submittedName>
        <fullName evidence="1">Uncharacterized protein</fullName>
    </submittedName>
</protein>
<evidence type="ECO:0000313" key="2">
    <source>
        <dbReference type="Proteomes" id="UP000253999"/>
    </source>
</evidence>
<proteinExistence type="predicted"/>
<organism evidence="1 2">
    <name type="scientific">Haemophilus parahaemolyticus</name>
    <dbReference type="NCBI Taxonomy" id="735"/>
    <lineage>
        <taxon>Bacteria</taxon>
        <taxon>Pseudomonadati</taxon>
        <taxon>Pseudomonadota</taxon>
        <taxon>Gammaproteobacteria</taxon>
        <taxon>Pasteurellales</taxon>
        <taxon>Pasteurellaceae</taxon>
        <taxon>Haemophilus</taxon>
    </lineage>
</organism>
<dbReference type="EMBL" id="QEQD01000003">
    <property type="protein sequence ID" value="RDF05005.1"/>
    <property type="molecule type" value="Genomic_DNA"/>
</dbReference>
<name>A0A369ZE30_HAEPH</name>
<dbReference type="Proteomes" id="UP000253999">
    <property type="component" value="Unassembled WGS sequence"/>
</dbReference>
<evidence type="ECO:0000313" key="1">
    <source>
        <dbReference type="EMBL" id="RDF05005.1"/>
    </source>
</evidence>
<dbReference type="RefSeq" id="WP_111312758.1">
    <property type="nucleotide sequence ID" value="NZ_QEQD01000003.1"/>
</dbReference>
<gene>
    <name evidence="1" type="ORF">DPV98_04185</name>
</gene>
<comment type="caution">
    <text evidence="1">The sequence shown here is derived from an EMBL/GenBank/DDBJ whole genome shotgun (WGS) entry which is preliminary data.</text>
</comment>
<accession>A0A369ZE30</accession>
<dbReference type="AlphaFoldDB" id="A0A369ZE30"/>
<sequence length="60" mass="6793">MMKKDNLAEAKATLWQAYTLLHLTTRDAVEDDEVLDLLTALHGIKSLMFSGLEELEEVKC</sequence>